<reference evidence="2" key="2">
    <citation type="submission" date="2020-08" db="EMBL/GenBank/DDBJ databases">
        <authorList>
            <person name="Kikuchi T."/>
        </authorList>
    </citation>
    <scope>NUCLEOTIDE SEQUENCE</scope>
    <source>
        <strain evidence="1">Ka4C1</strain>
    </source>
</reference>
<reference evidence="5" key="1">
    <citation type="submission" date="2016-11" db="UniProtKB">
        <authorList>
            <consortium name="WormBaseParasite"/>
        </authorList>
    </citation>
    <scope>IDENTIFICATION</scope>
</reference>
<keyword evidence="4" id="KW-1185">Reference proteome</keyword>
<name>A0A1I7S4H2_BURXY</name>
<evidence type="ECO:0000313" key="1">
    <source>
        <dbReference type="EMBL" id="CAD5227158.1"/>
    </source>
</evidence>
<dbReference type="AlphaFoldDB" id="A0A1I7S4H2"/>
<dbReference type="WBParaSite" id="BXY_0790500.1">
    <property type="protein sequence ID" value="BXY_0790500.1"/>
    <property type="gene ID" value="BXY_0790500"/>
</dbReference>
<dbReference type="EMBL" id="CAJFCV020000004">
    <property type="protein sequence ID" value="CAG9117086.1"/>
    <property type="molecule type" value="Genomic_DNA"/>
</dbReference>
<sequence length="66" mass="7032">MPEPVCCNSQKCPEPCCQKTVGQQVQHCVCLDGECVKVDCVAVCCKPKSECGAGCFTAPSQKCRCC</sequence>
<evidence type="ECO:0000313" key="4">
    <source>
        <dbReference type="Proteomes" id="UP000659654"/>
    </source>
</evidence>
<dbReference type="Proteomes" id="UP000095284">
    <property type="component" value="Unplaced"/>
</dbReference>
<evidence type="ECO:0000313" key="2">
    <source>
        <dbReference type="EMBL" id="CAG9117086.1"/>
    </source>
</evidence>
<dbReference type="SMR" id="A0A1I7S4H2"/>
<protein>
    <submittedName>
        <fullName evidence="1">(pine wood nematode) hypothetical protein</fullName>
    </submittedName>
</protein>
<dbReference type="Proteomes" id="UP000582659">
    <property type="component" value="Unassembled WGS sequence"/>
</dbReference>
<evidence type="ECO:0000313" key="3">
    <source>
        <dbReference type="Proteomes" id="UP000095284"/>
    </source>
</evidence>
<proteinExistence type="predicted"/>
<gene>
    <name evidence="1" type="ORF">BXYJ_LOCUS9703</name>
</gene>
<dbReference type="Proteomes" id="UP000659654">
    <property type="component" value="Unassembled WGS sequence"/>
</dbReference>
<dbReference type="EMBL" id="CAJFDI010000004">
    <property type="protein sequence ID" value="CAD5227158.1"/>
    <property type="molecule type" value="Genomic_DNA"/>
</dbReference>
<accession>A0A1I7S4H2</accession>
<organism evidence="3 5">
    <name type="scientific">Bursaphelenchus xylophilus</name>
    <name type="common">Pinewood nematode worm</name>
    <name type="synonym">Aphelenchoides xylophilus</name>
    <dbReference type="NCBI Taxonomy" id="6326"/>
    <lineage>
        <taxon>Eukaryota</taxon>
        <taxon>Metazoa</taxon>
        <taxon>Ecdysozoa</taxon>
        <taxon>Nematoda</taxon>
        <taxon>Chromadorea</taxon>
        <taxon>Rhabditida</taxon>
        <taxon>Tylenchina</taxon>
        <taxon>Tylenchomorpha</taxon>
        <taxon>Aphelenchoidea</taxon>
        <taxon>Aphelenchoididae</taxon>
        <taxon>Bursaphelenchus</taxon>
    </lineage>
</organism>
<evidence type="ECO:0000313" key="5">
    <source>
        <dbReference type="WBParaSite" id="BXY_0790500.1"/>
    </source>
</evidence>